<reference evidence="1" key="3">
    <citation type="submission" date="2018-07" db="EMBL/GenBank/DDBJ databases">
        <title>WGS assembly of Glycine max.</title>
        <authorList>
            <person name="Schmutz J."/>
            <person name="Cannon S."/>
            <person name="Schlueter J."/>
            <person name="Ma J."/>
            <person name="Mitros T."/>
            <person name="Nelson W."/>
            <person name="Hyten D."/>
            <person name="Song Q."/>
            <person name="Thelen J."/>
            <person name="Cheng J."/>
            <person name="Xu D."/>
            <person name="Hellsten U."/>
            <person name="May G."/>
            <person name="Yu Y."/>
            <person name="Sakurai T."/>
            <person name="Umezawa T."/>
            <person name="Bhattacharyya M."/>
            <person name="Sandhu D."/>
            <person name="Valliyodan B."/>
            <person name="Lindquist E."/>
            <person name="Peto M."/>
            <person name="Grant D."/>
            <person name="Shu S."/>
            <person name="Goodstein D."/>
            <person name="Barry K."/>
            <person name="Futrell-Griggs M."/>
            <person name="Abernathy B."/>
            <person name="Du J."/>
            <person name="Tian Z."/>
            <person name="Zhu L."/>
            <person name="Gill N."/>
            <person name="Joshi T."/>
            <person name="Libault M."/>
            <person name="Sethuraman A."/>
            <person name="Zhang X."/>
            <person name="Shinozaki K."/>
            <person name="Nguyen H."/>
            <person name="Wing R."/>
            <person name="Cregan P."/>
            <person name="Specht J."/>
            <person name="Grimwood J."/>
            <person name="Rokhsar D."/>
            <person name="Stacey G."/>
            <person name="Shoemaker R."/>
            <person name="Jackson S."/>
        </authorList>
    </citation>
    <scope>NUCLEOTIDE SEQUENCE</scope>
    <source>
        <tissue evidence="1">Callus</tissue>
    </source>
</reference>
<keyword evidence="3" id="KW-1185">Reference proteome</keyword>
<name>A0A0R0KEX0_SOYBN</name>
<gene>
    <name evidence="1" type="ORF">GLYMA_04G130800</name>
</gene>
<dbReference type="EnsemblPlants" id="KRH62771">
    <property type="protein sequence ID" value="KRH62771"/>
    <property type="gene ID" value="GLYMA_04G130800"/>
</dbReference>
<dbReference type="InParanoid" id="A0A0R0KEX0"/>
<dbReference type="Gramene" id="KRH62771">
    <property type="protein sequence ID" value="KRH62771"/>
    <property type="gene ID" value="GLYMA_04G130800"/>
</dbReference>
<protein>
    <recommendedName>
        <fullName evidence="4">DDE Tnp4 domain-containing protein</fullName>
    </recommendedName>
</protein>
<evidence type="ECO:0008006" key="4">
    <source>
        <dbReference type="Google" id="ProtNLM"/>
    </source>
</evidence>
<reference evidence="2" key="2">
    <citation type="submission" date="2018-02" db="UniProtKB">
        <authorList>
            <consortium name="EnsemblPlants"/>
        </authorList>
    </citation>
    <scope>IDENTIFICATION</scope>
    <source>
        <strain evidence="2">Williams 82</strain>
    </source>
</reference>
<proteinExistence type="predicted"/>
<organism evidence="1">
    <name type="scientific">Glycine max</name>
    <name type="common">Soybean</name>
    <name type="synonym">Glycine hispida</name>
    <dbReference type="NCBI Taxonomy" id="3847"/>
    <lineage>
        <taxon>Eukaryota</taxon>
        <taxon>Viridiplantae</taxon>
        <taxon>Streptophyta</taxon>
        <taxon>Embryophyta</taxon>
        <taxon>Tracheophyta</taxon>
        <taxon>Spermatophyta</taxon>
        <taxon>Magnoliopsida</taxon>
        <taxon>eudicotyledons</taxon>
        <taxon>Gunneridae</taxon>
        <taxon>Pentapetalae</taxon>
        <taxon>rosids</taxon>
        <taxon>fabids</taxon>
        <taxon>Fabales</taxon>
        <taxon>Fabaceae</taxon>
        <taxon>Papilionoideae</taxon>
        <taxon>50 kb inversion clade</taxon>
        <taxon>NPAAA clade</taxon>
        <taxon>indigoferoid/millettioid clade</taxon>
        <taxon>Phaseoleae</taxon>
        <taxon>Glycine</taxon>
        <taxon>Glycine subgen. Soja</taxon>
    </lineage>
</organism>
<reference evidence="1 2" key="1">
    <citation type="journal article" date="2010" name="Nature">
        <title>Genome sequence of the palaeopolyploid soybean.</title>
        <authorList>
            <person name="Schmutz J."/>
            <person name="Cannon S.B."/>
            <person name="Schlueter J."/>
            <person name="Ma J."/>
            <person name="Mitros T."/>
            <person name="Nelson W."/>
            <person name="Hyten D.L."/>
            <person name="Song Q."/>
            <person name="Thelen J.J."/>
            <person name="Cheng J."/>
            <person name="Xu D."/>
            <person name="Hellsten U."/>
            <person name="May G.D."/>
            <person name="Yu Y."/>
            <person name="Sakurai T."/>
            <person name="Umezawa T."/>
            <person name="Bhattacharyya M.K."/>
            <person name="Sandhu D."/>
            <person name="Valliyodan B."/>
            <person name="Lindquist E."/>
            <person name="Peto M."/>
            <person name="Grant D."/>
            <person name="Shu S."/>
            <person name="Goodstein D."/>
            <person name="Barry K."/>
            <person name="Futrell-Griggs M."/>
            <person name="Abernathy B."/>
            <person name="Du J."/>
            <person name="Tian Z."/>
            <person name="Zhu L."/>
            <person name="Gill N."/>
            <person name="Joshi T."/>
            <person name="Libault M."/>
            <person name="Sethuraman A."/>
            <person name="Zhang X.-C."/>
            <person name="Shinozaki K."/>
            <person name="Nguyen H.T."/>
            <person name="Wing R.A."/>
            <person name="Cregan P."/>
            <person name="Specht J."/>
            <person name="Grimwood J."/>
            <person name="Rokhsar D."/>
            <person name="Stacey G."/>
            <person name="Shoemaker R.C."/>
            <person name="Jackson S.A."/>
        </authorList>
    </citation>
    <scope>NUCLEOTIDE SEQUENCE</scope>
    <source>
        <strain evidence="2">cv. Williams 82</strain>
        <tissue evidence="1">Callus</tissue>
    </source>
</reference>
<evidence type="ECO:0000313" key="3">
    <source>
        <dbReference type="Proteomes" id="UP000008827"/>
    </source>
</evidence>
<evidence type="ECO:0000313" key="2">
    <source>
        <dbReference type="EnsemblPlants" id="KRH62771"/>
    </source>
</evidence>
<accession>A0A0R0KEX0</accession>
<dbReference type="Proteomes" id="UP000008827">
    <property type="component" value="Chromosome 4"/>
</dbReference>
<evidence type="ECO:0000313" key="1">
    <source>
        <dbReference type="EMBL" id="KRH62771.1"/>
    </source>
</evidence>
<dbReference type="EMBL" id="CM000837">
    <property type="protein sequence ID" value="KRH62771.1"/>
    <property type="molecule type" value="Genomic_DNA"/>
</dbReference>
<sequence length="86" mass="9999">MKFAFVMVGWLGTANNSRVFLKMIQNPDNHFLIPLEGKYYLCHGECYHLCDYRGQQTPKGPNELFNYTHSSLCNVIERCFVVLKAH</sequence>
<dbReference type="AlphaFoldDB" id="A0A0R0KEX0"/>